<dbReference type="Gene3D" id="3.90.580.10">
    <property type="entry name" value="Zinc finger, CHC2-type domain"/>
    <property type="match status" value="1"/>
</dbReference>
<dbReference type="AlphaFoldDB" id="A0A2D0MXF2"/>
<comment type="caution">
    <text evidence="1">The sequence shown here is derived from an EMBL/GenBank/DDBJ whole genome shotgun (WGS) entry which is preliminary data.</text>
</comment>
<dbReference type="EMBL" id="PDUD01000069">
    <property type="protein sequence ID" value="PHN00915.1"/>
    <property type="molecule type" value="Genomic_DNA"/>
</dbReference>
<protein>
    <recommendedName>
        <fullName evidence="3">Zinc finger CHC2-type domain-containing protein</fullName>
    </recommendedName>
</protein>
<evidence type="ECO:0008006" key="3">
    <source>
        <dbReference type="Google" id="ProtNLM"/>
    </source>
</evidence>
<dbReference type="GO" id="GO:0006260">
    <property type="term" value="P:DNA replication"/>
    <property type="evidence" value="ECO:0007669"/>
    <property type="project" value="InterPro"/>
</dbReference>
<dbReference type="Proteomes" id="UP000223913">
    <property type="component" value="Unassembled WGS sequence"/>
</dbReference>
<gene>
    <name evidence="1" type="ORF">CRP01_39665</name>
</gene>
<accession>A0A2D0MXF2</accession>
<dbReference type="Pfam" id="PF13155">
    <property type="entry name" value="Toprim_2"/>
    <property type="match status" value="1"/>
</dbReference>
<organism evidence="1 2">
    <name type="scientific">Flavilitoribacter nigricans (strain ATCC 23147 / DSM 23189 / NBRC 102662 / NCIMB 1420 / SS-2)</name>
    <name type="common">Lewinella nigricans</name>
    <dbReference type="NCBI Taxonomy" id="1122177"/>
    <lineage>
        <taxon>Bacteria</taxon>
        <taxon>Pseudomonadati</taxon>
        <taxon>Bacteroidota</taxon>
        <taxon>Saprospiria</taxon>
        <taxon>Saprospirales</taxon>
        <taxon>Lewinellaceae</taxon>
        <taxon>Flavilitoribacter</taxon>
    </lineage>
</organism>
<evidence type="ECO:0000313" key="1">
    <source>
        <dbReference type="EMBL" id="PHN00915.1"/>
    </source>
</evidence>
<dbReference type="SUPFAM" id="SSF57783">
    <property type="entry name" value="Zinc beta-ribbon"/>
    <property type="match status" value="1"/>
</dbReference>
<reference evidence="1 2" key="1">
    <citation type="submission" date="2017-10" db="EMBL/GenBank/DDBJ databases">
        <title>The draft genome sequence of Lewinella nigricans NBRC 102662.</title>
        <authorList>
            <person name="Wang K."/>
        </authorList>
    </citation>
    <scope>NUCLEOTIDE SEQUENCE [LARGE SCALE GENOMIC DNA]</scope>
    <source>
        <strain evidence="1 2">NBRC 102662</strain>
    </source>
</reference>
<evidence type="ECO:0000313" key="2">
    <source>
        <dbReference type="Proteomes" id="UP000223913"/>
    </source>
</evidence>
<dbReference type="OrthoDB" id="8536512at2"/>
<keyword evidence="2" id="KW-1185">Reference proteome</keyword>
<dbReference type="GO" id="GO:0003677">
    <property type="term" value="F:DNA binding"/>
    <property type="evidence" value="ECO:0007669"/>
    <property type="project" value="InterPro"/>
</dbReference>
<dbReference type="Gene3D" id="3.40.1360.10">
    <property type="match status" value="1"/>
</dbReference>
<name>A0A2D0MXF2_FLAN2</name>
<dbReference type="InterPro" id="IPR036977">
    <property type="entry name" value="DNA_primase_Znf_CHC2"/>
</dbReference>
<proteinExistence type="predicted"/>
<sequence length="307" mass="35312">MNSEQAKKLSLPDILSRLGYQPVSIQKGGFEYWYCSPFRKETEPSFHTSYLGGKWIWNDFADSGGTVIDFILRYEGYTRVSDALRFLDDLYGKHPIQLIRTPSNDLFSFQQPAEPQARQLEFIEAKDIENLAIIKYLTQKRMISESLARKYLKEVHYRNLVNGKEYFAFGMENRSGGYEIRAALDDHPFKSALIKRDISIIRGFKSGNGVVNIFEGMTDFLSLLTMMKTDNLAGDSVVMHSLSSYQKTVGFIKEEGYTAIHTYLDNNRSGKDCSQQFIGDFGKSVFDESRMFLPFEDLNDMLRDRQS</sequence>
<dbReference type="GO" id="GO:0008270">
    <property type="term" value="F:zinc ion binding"/>
    <property type="evidence" value="ECO:0007669"/>
    <property type="project" value="InterPro"/>
</dbReference>
<dbReference type="RefSeq" id="WP_099155654.1">
    <property type="nucleotide sequence ID" value="NZ_PDUD01000069.1"/>
</dbReference>